<proteinExistence type="predicted"/>
<comment type="caution">
    <text evidence="1">The sequence shown here is derived from an EMBL/GenBank/DDBJ whole genome shotgun (WGS) entry which is preliminary data.</text>
</comment>
<dbReference type="EMBL" id="VUJU01011894">
    <property type="protein sequence ID" value="KAF0709508.1"/>
    <property type="molecule type" value="Genomic_DNA"/>
</dbReference>
<evidence type="ECO:0000313" key="2">
    <source>
        <dbReference type="Proteomes" id="UP000478052"/>
    </source>
</evidence>
<evidence type="ECO:0000313" key="1">
    <source>
        <dbReference type="EMBL" id="KAF0709508.1"/>
    </source>
</evidence>
<dbReference type="AlphaFoldDB" id="A0A6G0VUS8"/>
<keyword evidence="2" id="KW-1185">Reference proteome</keyword>
<reference evidence="1 2" key="1">
    <citation type="submission" date="2019-08" db="EMBL/GenBank/DDBJ databases">
        <title>Whole genome of Aphis craccivora.</title>
        <authorList>
            <person name="Voronova N.V."/>
            <person name="Shulinski R.S."/>
            <person name="Bandarenka Y.V."/>
            <person name="Zhorov D.G."/>
            <person name="Warner D."/>
        </authorList>
    </citation>
    <scope>NUCLEOTIDE SEQUENCE [LARGE SCALE GENOMIC DNA]</scope>
    <source>
        <strain evidence="1">180601</strain>
        <tissue evidence="1">Whole Body</tissue>
    </source>
</reference>
<gene>
    <name evidence="1" type="ORF">FWK35_00023411</name>
</gene>
<name>A0A6G0VUS8_APHCR</name>
<organism evidence="1 2">
    <name type="scientific">Aphis craccivora</name>
    <name type="common">Cowpea aphid</name>
    <dbReference type="NCBI Taxonomy" id="307492"/>
    <lineage>
        <taxon>Eukaryota</taxon>
        <taxon>Metazoa</taxon>
        <taxon>Ecdysozoa</taxon>
        <taxon>Arthropoda</taxon>
        <taxon>Hexapoda</taxon>
        <taxon>Insecta</taxon>
        <taxon>Pterygota</taxon>
        <taxon>Neoptera</taxon>
        <taxon>Paraneoptera</taxon>
        <taxon>Hemiptera</taxon>
        <taxon>Sternorrhyncha</taxon>
        <taxon>Aphidomorpha</taxon>
        <taxon>Aphidoidea</taxon>
        <taxon>Aphididae</taxon>
        <taxon>Aphidini</taxon>
        <taxon>Aphis</taxon>
        <taxon>Aphis</taxon>
    </lineage>
</organism>
<dbReference type="Proteomes" id="UP000478052">
    <property type="component" value="Unassembled WGS sequence"/>
</dbReference>
<sequence>MSLLPQMKSVDDDKKPMLYVELINAVQRVKNQDNKSAVIPNQLTYSYSKSLSEPVINPVTSINPVMQSTYQFNGFNYTNI</sequence>
<accession>A0A6G0VUS8</accession>
<protein>
    <submittedName>
        <fullName evidence="1">BESS domain-containing protein</fullName>
    </submittedName>
</protein>